<keyword evidence="1" id="KW-1133">Transmembrane helix</keyword>
<evidence type="ECO:0000313" key="2">
    <source>
        <dbReference type="EMBL" id="CAB4687456.1"/>
    </source>
</evidence>
<keyword evidence="1" id="KW-0472">Membrane</keyword>
<feature type="transmembrane region" description="Helical" evidence="1">
    <location>
        <begin position="70"/>
        <end position="89"/>
    </location>
</feature>
<name>A0A6J7URA7_9ZZZZ</name>
<sequence>MAAALSGQPELAVWVGGVTLWFLWGAGLLCSLIQTPVALTALRIGAPLPILLGLAAVAIASPTLPSPLGWAGLATATLLVVLVFTAELGDGFVNGSSYGDERRMALRPSAAVLFGAVELVWLLTVCPLLAALWMLATANWIAAGVLAVLGSVSFWLGWRTLFRLSQRWVVFVPAGMTLVDPSVLAEPTLFRRDTITRLGPAPADTAARDLSSGASGLILQVDLNLPAPLLPLAGRSGIAEPVEVTSALIAPTRPGAVLAEAERRGIAVQRT</sequence>
<accession>A0A6J7URA7</accession>
<feature type="transmembrane region" description="Helical" evidence="1">
    <location>
        <begin position="44"/>
        <end position="64"/>
    </location>
</feature>
<feature type="transmembrane region" description="Helical" evidence="1">
    <location>
        <begin position="110"/>
        <end position="134"/>
    </location>
</feature>
<dbReference type="EMBL" id="CAFBQW010000196">
    <property type="protein sequence ID" value="CAB5068439.1"/>
    <property type="molecule type" value="Genomic_DNA"/>
</dbReference>
<feature type="transmembrane region" description="Helical" evidence="1">
    <location>
        <begin position="140"/>
        <end position="158"/>
    </location>
</feature>
<gene>
    <name evidence="2" type="ORF">UFOPK2582_00195</name>
    <name evidence="3" type="ORF">UFOPK4354_01504</name>
</gene>
<dbReference type="EMBL" id="CAEZXS010000012">
    <property type="protein sequence ID" value="CAB4687456.1"/>
    <property type="molecule type" value="Genomic_DNA"/>
</dbReference>
<protein>
    <submittedName>
        <fullName evidence="3">Unannotated protein</fullName>
    </submittedName>
</protein>
<reference evidence="3" key="1">
    <citation type="submission" date="2020-05" db="EMBL/GenBank/DDBJ databases">
        <authorList>
            <person name="Chiriac C."/>
            <person name="Salcher M."/>
            <person name="Ghai R."/>
            <person name="Kavagutti S V."/>
        </authorList>
    </citation>
    <scope>NUCLEOTIDE SEQUENCE</scope>
</reference>
<organism evidence="3">
    <name type="scientific">freshwater metagenome</name>
    <dbReference type="NCBI Taxonomy" id="449393"/>
    <lineage>
        <taxon>unclassified sequences</taxon>
        <taxon>metagenomes</taxon>
        <taxon>ecological metagenomes</taxon>
    </lineage>
</organism>
<evidence type="ECO:0000313" key="3">
    <source>
        <dbReference type="EMBL" id="CAB5068439.1"/>
    </source>
</evidence>
<feature type="transmembrane region" description="Helical" evidence="1">
    <location>
        <begin position="12"/>
        <end position="32"/>
    </location>
</feature>
<proteinExistence type="predicted"/>
<evidence type="ECO:0000256" key="1">
    <source>
        <dbReference type="SAM" id="Phobius"/>
    </source>
</evidence>
<keyword evidence="1" id="KW-0812">Transmembrane</keyword>
<dbReference type="AlphaFoldDB" id="A0A6J7URA7"/>